<evidence type="ECO:0000313" key="3">
    <source>
        <dbReference type="Proteomes" id="UP001328107"/>
    </source>
</evidence>
<evidence type="ECO:0000256" key="1">
    <source>
        <dbReference type="SAM" id="MobiDB-lite"/>
    </source>
</evidence>
<feature type="non-terminal residue" evidence="2">
    <location>
        <position position="1"/>
    </location>
</feature>
<gene>
    <name evidence="2" type="ORF">PMAYCL1PPCAC_16282</name>
</gene>
<accession>A0AAN5CKI4</accession>
<sequence>ERLAGRPDPNDTFGRSSQRRSDSPSINVFKCHLQYLPSLITSPFTPSTLSSSLAYLCSPIPYCSSSSFRLHLDSATIDSFWQYSQYATSRLPSEWPLSRRSRISHPLAVISSLAMQAE</sequence>
<reference evidence="3" key="1">
    <citation type="submission" date="2022-10" db="EMBL/GenBank/DDBJ databases">
        <title>Genome assembly of Pristionchus species.</title>
        <authorList>
            <person name="Yoshida K."/>
            <person name="Sommer R.J."/>
        </authorList>
    </citation>
    <scope>NUCLEOTIDE SEQUENCE [LARGE SCALE GENOMIC DNA]</scope>
    <source>
        <strain evidence="3">RS5460</strain>
    </source>
</reference>
<evidence type="ECO:0000313" key="2">
    <source>
        <dbReference type="EMBL" id="GMR46087.1"/>
    </source>
</evidence>
<name>A0AAN5CKI4_9BILA</name>
<protein>
    <submittedName>
        <fullName evidence="2">Uncharacterized protein</fullName>
    </submittedName>
</protein>
<comment type="caution">
    <text evidence="2">The sequence shown here is derived from an EMBL/GenBank/DDBJ whole genome shotgun (WGS) entry which is preliminary data.</text>
</comment>
<proteinExistence type="predicted"/>
<dbReference type="AlphaFoldDB" id="A0AAN5CKI4"/>
<organism evidence="2 3">
    <name type="scientific">Pristionchus mayeri</name>
    <dbReference type="NCBI Taxonomy" id="1317129"/>
    <lineage>
        <taxon>Eukaryota</taxon>
        <taxon>Metazoa</taxon>
        <taxon>Ecdysozoa</taxon>
        <taxon>Nematoda</taxon>
        <taxon>Chromadorea</taxon>
        <taxon>Rhabditida</taxon>
        <taxon>Rhabditina</taxon>
        <taxon>Diplogasteromorpha</taxon>
        <taxon>Diplogasteroidea</taxon>
        <taxon>Neodiplogasteridae</taxon>
        <taxon>Pristionchus</taxon>
    </lineage>
</organism>
<keyword evidence="3" id="KW-1185">Reference proteome</keyword>
<dbReference type="EMBL" id="BTRK01000004">
    <property type="protein sequence ID" value="GMR46087.1"/>
    <property type="molecule type" value="Genomic_DNA"/>
</dbReference>
<dbReference type="Proteomes" id="UP001328107">
    <property type="component" value="Unassembled WGS sequence"/>
</dbReference>
<feature type="region of interest" description="Disordered" evidence="1">
    <location>
        <begin position="1"/>
        <end position="23"/>
    </location>
</feature>